<reference evidence="1" key="2">
    <citation type="submission" date="2023-01" db="EMBL/GenBank/DDBJ databases">
        <authorList>
            <person name="Sun Q."/>
            <person name="Evtushenko L."/>
        </authorList>
    </citation>
    <scope>NUCLEOTIDE SEQUENCE</scope>
    <source>
        <strain evidence="1">VKM Ac-1321</strain>
    </source>
</reference>
<protein>
    <recommendedName>
        <fullName evidence="3">ATP-dependent protease HslVU (ClpYQ), peptidase subunit</fullName>
    </recommendedName>
</protein>
<evidence type="ECO:0000313" key="1">
    <source>
        <dbReference type="EMBL" id="GLL01273.1"/>
    </source>
</evidence>
<dbReference type="Gene3D" id="3.60.20.10">
    <property type="entry name" value="Glutamine Phosphoribosylpyrophosphate, subunit 1, domain 1"/>
    <property type="match status" value="1"/>
</dbReference>
<gene>
    <name evidence="1" type="ORF">GCM10017581_030140</name>
</gene>
<comment type="caution">
    <text evidence="1">The sequence shown here is derived from an EMBL/GenBank/DDBJ whole genome shotgun (WGS) entry which is preliminary data.</text>
</comment>
<dbReference type="InterPro" id="IPR029055">
    <property type="entry name" value="Ntn_hydrolases_N"/>
</dbReference>
<sequence>MTAIVGLVHQGTVYIGGDSAGASGWSLTVRADSKVFHNNGYLFGFTTSFRMGQLIRYSLKPPKPVGDIERFMATRFIDTVRECLKAGGWARRDSEREEGGTFLVGVKGRLFTVHDDYQVAEAADGYAAVGVGDEIALGALFATAQSRMAPQRRVETALRAAERFSAGVRGPFVCLSQPPGVIAGG</sequence>
<organism evidence="1 2">
    <name type="scientific">Dactylosporangium matsuzakiense</name>
    <dbReference type="NCBI Taxonomy" id="53360"/>
    <lineage>
        <taxon>Bacteria</taxon>
        <taxon>Bacillati</taxon>
        <taxon>Actinomycetota</taxon>
        <taxon>Actinomycetes</taxon>
        <taxon>Micromonosporales</taxon>
        <taxon>Micromonosporaceae</taxon>
        <taxon>Dactylosporangium</taxon>
    </lineage>
</organism>
<dbReference type="AlphaFoldDB" id="A0A9W6NLM5"/>
<reference evidence="1" key="1">
    <citation type="journal article" date="2014" name="Int. J. Syst. Evol. Microbiol.">
        <title>Complete genome sequence of Corynebacterium casei LMG S-19264T (=DSM 44701T), isolated from a smear-ripened cheese.</title>
        <authorList>
            <consortium name="US DOE Joint Genome Institute (JGI-PGF)"/>
            <person name="Walter F."/>
            <person name="Albersmeier A."/>
            <person name="Kalinowski J."/>
            <person name="Ruckert C."/>
        </authorList>
    </citation>
    <scope>NUCLEOTIDE SEQUENCE</scope>
    <source>
        <strain evidence="1">VKM Ac-1321</strain>
    </source>
</reference>
<dbReference type="SUPFAM" id="SSF56235">
    <property type="entry name" value="N-terminal nucleophile aminohydrolases (Ntn hydrolases)"/>
    <property type="match status" value="1"/>
</dbReference>
<dbReference type="Proteomes" id="UP001143480">
    <property type="component" value="Unassembled WGS sequence"/>
</dbReference>
<evidence type="ECO:0000313" key="2">
    <source>
        <dbReference type="Proteomes" id="UP001143480"/>
    </source>
</evidence>
<proteinExistence type="predicted"/>
<keyword evidence="2" id="KW-1185">Reference proteome</keyword>
<dbReference type="RefSeq" id="WP_223102126.1">
    <property type="nucleotide sequence ID" value="NZ_BAAAXA010000003.1"/>
</dbReference>
<accession>A0A9W6NLM5</accession>
<dbReference type="EMBL" id="BSFP01000014">
    <property type="protein sequence ID" value="GLL01273.1"/>
    <property type="molecule type" value="Genomic_DNA"/>
</dbReference>
<name>A0A9W6NLM5_9ACTN</name>
<evidence type="ECO:0008006" key="3">
    <source>
        <dbReference type="Google" id="ProtNLM"/>
    </source>
</evidence>